<dbReference type="Proteomes" id="UP000249762">
    <property type="component" value="Unassembled WGS sequence"/>
</dbReference>
<keyword evidence="1" id="KW-0540">Nuclease</keyword>
<accession>A0A328PRN7</accession>
<feature type="non-terminal residue" evidence="1">
    <location>
        <position position="1"/>
    </location>
</feature>
<keyword evidence="2" id="KW-1185">Reference proteome</keyword>
<reference evidence="2" key="1">
    <citation type="submission" date="2018-06" db="EMBL/GenBank/DDBJ databases">
        <authorList>
            <person name="Martinez Ocampo F."/>
            <person name="Quiroz Castaneda R.E."/>
            <person name="Rojas Lopez X."/>
        </authorList>
    </citation>
    <scope>NUCLEOTIDE SEQUENCE [LARGE SCALE GENOMIC DNA]</scope>
    <source>
        <strain evidence="2">INIFAP02</strain>
    </source>
</reference>
<dbReference type="AlphaFoldDB" id="A0A328PRN7"/>
<dbReference type="GO" id="GO:0004519">
    <property type="term" value="F:endonuclease activity"/>
    <property type="evidence" value="ECO:0007669"/>
    <property type="project" value="UniProtKB-KW"/>
</dbReference>
<name>A0A328PRN7_9MOLU</name>
<gene>
    <name evidence="1" type="ORF">DNK47_02240</name>
</gene>
<protein>
    <submittedName>
        <fullName evidence="1">Restriction endonuclease subunit S</fullName>
    </submittedName>
</protein>
<evidence type="ECO:0000313" key="2">
    <source>
        <dbReference type="Proteomes" id="UP000249762"/>
    </source>
</evidence>
<dbReference type="EMBL" id="QKVO01000008">
    <property type="protein sequence ID" value="RAO94977.1"/>
    <property type="molecule type" value="Genomic_DNA"/>
</dbReference>
<organism evidence="1 2">
    <name type="scientific">Mycoplasma wenyonii</name>
    <dbReference type="NCBI Taxonomy" id="65123"/>
    <lineage>
        <taxon>Bacteria</taxon>
        <taxon>Bacillati</taxon>
        <taxon>Mycoplasmatota</taxon>
        <taxon>Mollicutes</taxon>
        <taxon>Mycoplasmataceae</taxon>
        <taxon>Mycoplasma</taxon>
    </lineage>
</organism>
<comment type="caution">
    <text evidence="1">The sequence shown here is derived from an EMBL/GenBank/DDBJ whole genome shotgun (WGS) entry which is preliminary data.</text>
</comment>
<sequence>ENISKGLPKEILLLKQQSRYYREKLIN</sequence>
<evidence type="ECO:0000313" key="1">
    <source>
        <dbReference type="EMBL" id="RAO94977.1"/>
    </source>
</evidence>
<keyword evidence="1" id="KW-0255">Endonuclease</keyword>
<proteinExistence type="predicted"/>
<keyword evidence="1" id="KW-0378">Hydrolase</keyword>